<dbReference type="GO" id="GO:0055085">
    <property type="term" value="P:transmembrane transport"/>
    <property type="evidence" value="ECO:0007669"/>
    <property type="project" value="InterPro"/>
</dbReference>
<evidence type="ECO:0000256" key="1">
    <source>
        <dbReference type="ARBA" id="ARBA00004651"/>
    </source>
</evidence>
<dbReference type="InterPro" id="IPR000515">
    <property type="entry name" value="MetI-like"/>
</dbReference>
<dbReference type="GO" id="GO:0015833">
    <property type="term" value="P:peptide transport"/>
    <property type="evidence" value="ECO:0007669"/>
    <property type="project" value="UniProtKB-KW"/>
</dbReference>
<evidence type="ECO:0000313" key="11">
    <source>
        <dbReference type="EMBL" id="PTE15568.1"/>
    </source>
</evidence>
<feature type="domain" description="ABC transmembrane type-1" evidence="10">
    <location>
        <begin position="75"/>
        <end position="264"/>
    </location>
</feature>
<keyword evidence="7 9" id="KW-1133">Transmembrane helix</keyword>
<accession>A0A2T4JCM8</accession>
<keyword evidence="5" id="KW-0571">Peptide transport</keyword>
<keyword evidence="6" id="KW-0653">Protein transport</keyword>
<dbReference type="Proteomes" id="UP000241362">
    <property type="component" value="Unassembled WGS sequence"/>
</dbReference>
<evidence type="ECO:0000256" key="9">
    <source>
        <dbReference type="RuleBase" id="RU363032"/>
    </source>
</evidence>
<organism evidence="11 12">
    <name type="scientific">Fuscovulum blasticum DSM 2131</name>
    <dbReference type="NCBI Taxonomy" id="1188250"/>
    <lineage>
        <taxon>Bacteria</taxon>
        <taxon>Pseudomonadati</taxon>
        <taxon>Pseudomonadota</taxon>
        <taxon>Alphaproteobacteria</taxon>
        <taxon>Rhodobacterales</taxon>
        <taxon>Paracoccaceae</taxon>
        <taxon>Pseudogemmobacter</taxon>
    </lineage>
</organism>
<dbReference type="Gene3D" id="1.10.3720.10">
    <property type="entry name" value="MetI-like"/>
    <property type="match status" value="1"/>
</dbReference>
<feature type="transmembrane region" description="Helical" evidence="9">
    <location>
        <begin position="204"/>
        <end position="222"/>
    </location>
</feature>
<comment type="caution">
    <text evidence="11">The sequence shown here is derived from an EMBL/GenBank/DDBJ whole genome shotgun (WGS) entry which is preliminary data.</text>
</comment>
<evidence type="ECO:0000256" key="7">
    <source>
        <dbReference type="ARBA" id="ARBA00022989"/>
    </source>
</evidence>
<dbReference type="InterPro" id="IPR035906">
    <property type="entry name" value="MetI-like_sf"/>
</dbReference>
<feature type="transmembrane region" description="Helical" evidence="9">
    <location>
        <begin position="117"/>
        <end position="150"/>
    </location>
</feature>
<evidence type="ECO:0000256" key="8">
    <source>
        <dbReference type="ARBA" id="ARBA00023136"/>
    </source>
</evidence>
<feature type="transmembrane region" description="Helical" evidence="9">
    <location>
        <begin position="83"/>
        <end position="105"/>
    </location>
</feature>
<name>A0A2T4JCM8_FUSBL</name>
<dbReference type="PROSITE" id="PS50928">
    <property type="entry name" value="ABC_TM1"/>
    <property type="match status" value="1"/>
</dbReference>
<dbReference type="CDD" id="cd06261">
    <property type="entry name" value="TM_PBP2"/>
    <property type="match status" value="1"/>
</dbReference>
<feature type="transmembrane region" description="Helical" evidence="9">
    <location>
        <begin position="12"/>
        <end position="33"/>
    </location>
</feature>
<evidence type="ECO:0000313" key="12">
    <source>
        <dbReference type="Proteomes" id="UP000241362"/>
    </source>
</evidence>
<sequence>MRGLHQRLGWPGAVSLALILIAFGMALLAPWVAPFPDQGAGAPSIATKFLPPSADHLLGTDHLGRDMVSRVIYGARVSLSSGLLIVAFSLLIGLPVGVLAGYFGGWLDEGLMRITDVFLAFPALLLAVLMAAALGPGLLNSIVAVAVTWWPWYARMARAEVLALRGQPYVEAAQLMGVGHPRIILRHILPAAVRPLSVQAALDVGPALLTASALSFLGLGVLPPTADWGQMVDAGRKFFPERWWYSAAPGMAVFILALAFSVLGDALRDRAGGRRDGSA</sequence>
<evidence type="ECO:0000256" key="3">
    <source>
        <dbReference type="ARBA" id="ARBA00022475"/>
    </source>
</evidence>
<keyword evidence="4 9" id="KW-0812">Transmembrane</keyword>
<keyword evidence="2 9" id="KW-0813">Transport</keyword>
<dbReference type="InterPro" id="IPR050366">
    <property type="entry name" value="BP-dependent_transpt_permease"/>
</dbReference>
<gene>
    <name evidence="11" type="ORF">C5F44_04125</name>
</gene>
<protein>
    <submittedName>
        <fullName evidence="11">D,D-dipeptide ABC transporter permease</fullName>
    </submittedName>
</protein>
<evidence type="ECO:0000256" key="6">
    <source>
        <dbReference type="ARBA" id="ARBA00022927"/>
    </source>
</evidence>
<dbReference type="GO" id="GO:0015031">
    <property type="term" value="P:protein transport"/>
    <property type="evidence" value="ECO:0007669"/>
    <property type="project" value="UniProtKB-KW"/>
</dbReference>
<dbReference type="AlphaFoldDB" id="A0A2T4JCM8"/>
<dbReference type="SUPFAM" id="SSF161098">
    <property type="entry name" value="MetI-like"/>
    <property type="match status" value="1"/>
</dbReference>
<dbReference type="PANTHER" id="PTHR43386:SF1">
    <property type="entry name" value="D,D-DIPEPTIDE TRANSPORT SYSTEM PERMEASE PROTEIN DDPC-RELATED"/>
    <property type="match status" value="1"/>
</dbReference>
<keyword evidence="3" id="KW-1003">Cell membrane</keyword>
<dbReference type="RefSeq" id="WP_107672245.1">
    <property type="nucleotide sequence ID" value="NZ_PZKE01000003.1"/>
</dbReference>
<keyword evidence="12" id="KW-1185">Reference proteome</keyword>
<proteinExistence type="inferred from homology"/>
<comment type="subcellular location">
    <subcellularLocation>
        <location evidence="1 9">Cell membrane</location>
        <topology evidence="1 9">Multi-pass membrane protein</topology>
    </subcellularLocation>
</comment>
<comment type="similarity">
    <text evidence="9">Belongs to the binding-protein-dependent transport system permease family.</text>
</comment>
<feature type="transmembrane region" description="Helical" evidence="9">
    <location>
        <begin position="243"/>
        <end position="263"/>
    </location>
</feature>
<evidence type="ECO:0000256" key="4">
    <source>
        <dbReference type="ARBA" id="ARBA00022692"/>
    </source>
</evidence>
<dbReference type="PANTHER" id="PTHR43386">
    <property type="entry name" value="OLIGOPEPTIDE TRANSPORT SYSTEM PERMEASE PROTEIN APPC"/>
    <property type="match status" value="1"/>
</dbReference>
<reference evidence="11 12" key="1">
    <citation type="submission" date="2018-03" db="EMBL/GenBank/DDBJ databases">
        <title>Rhodobacter blasticus.</title>
        <authorList>
            <person name="Meyer T.E."/>
            <person name="Miller S."/>
            <person name="Lodha T."/>
            <person name="Gandham S."/>
            <person name="Chintalapati S."/>
            <person name="Chintalapati V.R."/>
        </authorList>
    </citation>
    <scope>NUCLEOTIDE SEQUENCE [LARGE SCALE GENOMIC DNA]</scope>
    <source>
        <strain evidence="11 12">DSM 2131</strain>
    </source>
</reference>
<dbReference type="GO" id="GO:0005886">
    <property type="term" value="C:plasma membrane"/>
    <property type="evidence" value="ECO:0007669"/>
    <property type="project" value="UniProtKB-SubCell"/>
</dbReference>
<keyword evidence="8 9" id="KW-0472">Membrane</keyword>
<evidence type="ECO:0000256" key="2">
    <source>
        <dbReference type="ARBA" id="ARBA00022448"/>
    </source>
</evidence>
<dbReference type="EMBL" id="PZKE01000003">
    <property type="protein sequence ID" value="PTE15568.1"/>
    <property type="molecule type" value="Genomic_DNA"/>
</dbReference>
<dbReference type="Pfam" id="PF00528">
    <property type="entry name" value="BPD_transp_1"/>
    <property type="match status" value="1"/>
</dbReference>
<evidence type="ECO:0000259" key="10">
    <source>
        <dbReference type="PROSITE" id="PS50928"/>
    </source>
</evidence>
<evidence type="ECO:0000256" key="5">
    <source>
        <dbReference type="ARBA" id="ARBA00022856"/>
    </source>
</evidence>